<keyword evidence="2" id="KW-1134">Transmembrane beta strand</keyword>
<protein>
    <submittedName>
        <fullName evidence="5">Uncharacterized protein</fullName>
    </submittedName>
</protein>
<name>A0A8D1IK87_PIG</name>
<organism evidence="5 6">
    <name type="scientific">Sus scrofa</name>
    <name type="common">Pig</name>
    <dbReference type="NCBI Taxonomy" id="9823"/>
    <lineage>
        <taxon>Eukaryota</taxon>
        <taxon>Metazoa</taxon>
        <taxon>Chordata</taxon>
        <taxon>Craniata</taxon>
        <taxon>Vertebrata</taxon>
        <taxon>Euteleostomi</taxon>
        <taxon>Mammalia</taxon>
        <taxon>Eutheria</taxon>
        <taxon>Laurasiatheria</taxon>
        <taxon>Artiodactyla</taxon>
        <taxon>Suina</taxon>
        <taxon>Suidae</taxon>
        <taxon>Sus</taxon>
    </lineage>
</organism>
<dbReference type="InterPro" id="IPR027246">
    <property type="entry name" value="Porin_Euk/Tom40"/>
</dbReference>
<keyword evidence="3" id="KW-0496">Mitochondrion</keyword>
<evidence type="ECO:0000256" key="2">
    <source>
        <dbReference type="ARBA" id="ARBA00022452"/>
    </source>
</evidence>
<dbReference type="InterPro" id="IPR023614">
    <property type="entry name" value="Porin_dom_sf"/>
</dbReference>
<dbReference type="AlphaFoldDB" id="A0A8D1IK87"/>
<keyword evidence="2" id="KW-0472">Membrane</keyword>
<dbReference type="Gene3D" id="2.40.160.10">
    <property type="entry name" value="Porin"/>
    <property type="match status" value="1"/>
</dbReference>
<evidence type="ECO:0000313" key="6">
    <source>
        <dbReference type="Proteomes" id="UP000694728"/>
    </source>
</evidence>
<proteinExistence type="predicted"/>
<dbReference type="Ensembl" id="ENSSSCT00045052483.1">
    <property type="protein sequence ID" value="ENSSSCP00045036492.1"/>
    <property type="gene ID" value="ENSSSCG00045030453.1"/>
</dbReference>
<evidence type="ECO:0000256" key="3">
    <source>
        <dbReference type="ARBA" id="ARBA00022787"/>
    </source>
</evidence>
<dbReference type="Pfam" id="PF01459">
    <property type="entry name" value="Porin_3"/>
    <property type="match status" value="1"/>
</dbReference>
<comment type="subcellular location">
    <subcellularLocation>
        <location evidence="1">Mitochondrion outer membrane</location>
    </subcellularLocation>
</comment>
<keyword evidence="3" id="KW-1000">Mitochondrion outer membrane</keyword>
<sequence>HSRPASEARKEATAAPPDYPKISKDMRRVFTRTYSFLILHFTFRTQKELRRENTSQPMMKTQATKISGGGKTSYKENQYGMKRSEAWEGSDKVGNQGLVKEKTRRGGKASLDNSMRPNPKKKNTKINTLYRAAPMAIECTAAFGVAGPRLPGAIKKGYKDFLRGVLLQPQCKNSRIAHSNFIASRVLQKFQGQGSNLNDSNDLSQGFWKEISKLLQCHARCSWTSTNSN</sequence>
<evidence type="ECO:0000256" key="4">
    <source>
        <dbReference type="SAM" id="MobiDB-lite"/>
    </source>
</evidence>
<accession>A0A8D1IK87</accession>
<evidence type="ECO:0000313" key="5">
    <source>
        <dbReference type="Ensembl" id="ENSSSCP00045036492.1"/>
    </source>
</evidence>
<feature type="compositionally biased region" description="Polar residues" evidence="4">
    <location>
        <begin position="54"/>
        <end position="65"/>
    </location>
</feature>
<feature type="compositionally biased region" description="Basic and acidic residues" evidence="4">
    <location>
        <begin position="1"/>
        <end position="12"/>
    </location>
</feature>
<dbReference type="GO" id="GO:0005741">
    <property type="term" value="C:mitochondrial outer membrane"/>
    <property type="evidence" value="ECO:0007669"/>
    <property type="project" value="UniProtKB-SubCell"/>
</dbReference>
<feature type="region of interest" description="Disordered" evidence="4">
    <location>
        <begin position="51"/>
        <end position="73"/>
    </location>
</feature>
<evidence type="ECO:0000256" key="1">
    <source>
        <dbReference type="ARBA" id="ARBA00004294"/>
    </source>
</evidence>
<reference evidence="5" key="1">
    <citation type="submission" date="2025-08" db="UniProtKB">
        <authorList>
            <consortium name="Ensembl"/>
        </authorList>
    </citation>
    <scope>IDENTIFICATION</scope>
</reference>
<dbReference type="GO" id="GO:0055085">
    <property type="term" value="P:transmembrane transport"/>
    <property type="evidence" value="ECO:0007669"/>
    <property type="project" value="InterPro"/>
</dbReference>
<keyword evidence="2" id="KW-0812">Transmembrane</keyword>
<feature type="region of interest" description="Disordered" evidence="4">
    <location>
        <begin position="99"/>
        <end position="122"/>
    </location>
</feature>
<dbReference type="Proteomes" id="UP000694728">
    <property type="component" value="Unplaced"/>
</dbReference>
<feature type="region of interest" description="Disordered" evidence="4">
    <location>
        <begin position="1"/>
        <end position="21"/>
    </location>
</feature>